<dbReference type="Proteomes" id="UP000265703">
    <property type="component" value="Unassembled WGS sequence"/>
</dbReference>
<evidence type="ECO:0000313" key="4">
    <source>
        <dbReference type="Proteomes" id="UP000265703"/>
    </source>
</evidence>
<reference evidence="3 4" key="1">
    <citation type="submission" date="2018-06" db="EMBL/GenBank/DDBJ databases">
        <title>Comparative genomics reveals the genomic features of Rhizophagus irregularis, R. cerebriforme, R. diaphanum and Gigaspora rosea, and their symbiotic lifestyle signature.</title>
        <authorList>
            <person name="Morin E."/>
            <person name="San Clemente H."/>
            <person name="Chen E.C.H."/>
            <person name="De La Providencia I."/>
            <person name="Hainaut M."/>
            <person name="Kuo A."/>
            <person name="Kohler A."/>
            <person name="Murat C."/>
            <person name="Tang N."/>
            <person name="Roy S."/>
            <person name="Loubradou J."/>
            <person name="Henrissat B."/>
            <person name="Grigoriev I.V."/>
            <person name="Corradi N."/>
            <person name="Roux C."/>
            <person name="Martin F.M."/>
        </authorList>
    </citation>
    <scope>NUCLEOTIDE SEQUENCE [LARGE SCALE GENOMIC DNA]</scope>
    <source>
        <strain evidence="3 4">DAOM 227022</strain>
    </source>
</reference>
<name>A0A397SVD6_9GLOM</name>
<feature type="region of interest" description="Disordered" evidence="1">
    <location>
        <begin position="33"/>
        <end position="59"/>
    </location>
</feature>
<proteinExistence type="predicted"/>
<keyword evidence="4" id="KW-1185">Reference proteome</keyword>
<protein>
    <recommendedName>
        <fullName evidence="2">FAR1 domain-containing protein</fullName>
    </recommendedName>
</protein>
<sequence>METNGSCNFPVFCSYFEYEDNFQEHQNENHYNPLELNYSSDENEDNNETYPQIFNDDDDDEYEHQDLNQNLDKLNNNTHPSTSLSISMEFDTWDDVDIALIHYAQQTGFVWIKIRKATCKNRTTSMTFACDRSGIYKPKKVADVSKQRNKRSKKYNCQCHIAISWPARWQHPYVSTFVIEHNHTLHADTNHFASAYRALSKEIFNENQDKSDNLSNELSELSNDDKCINLQELIQDIGLSKILEIWHVTYGLREIHPDNKHQVFKRKKYGRLYGLSKRVMQISIDCDDNEVEDFLENYIKQKEHEFDHNRASESKVDKENESPNEQETSSRVNNPVVNNCTKGRPAKKVRFKNVVESFKDKSNVKSRMCQNCKEYGGHNSRTCIKPCGNYGNLSHRIHQCKN</sequence>
<comment type="caution">
    <text evidence="3">The sequence shown here is derived from an EMBL/GenBank/DDBJ whole genome shotgun (WGS) entry which is preliminary data.</text>
</comment>
<feature type="compositionally biased region" description="Polar residues" evidence="1">
    <location>
        <begin position="323"/>
        <end position="339"/>
    </location>
</feature>
<dbReference type="PANTHER" id="PTHR46328">
    <property type="entry name" value="FAR-RED IMPAIRED RESPONSIVE (FAR1) FAMILY PROTEIN-RELATED"/>
    <property type="match status" value="1"/>
</dbReference>
<dbReference type="InterPro" id="IPR004330">
    <property type="entry name" value="FAR1_DNA_bnd_dom"/>
</dbReference>
<gene>
    <name evidence="3" type="ORF">C1645_739018</name>
</gene>
<accession>A0A397SVD6</accession>
<dbReference type="Pfam" id="PF03101">
    <property type="entry name" value="FAR1"/>
    <property type="match status" value="1"/>
</dbReference>
<dbReference type="OrthoDB" id="2404678at2759"/>
<organism evidence="3 4">
    <name type="scientific">Glomus cerebriforme</name>
    <dbReference type="NCBI Taxonomy" id="658196"/>
    <lineage>
        <taxon>Eukaryota</taxon>
        <taxon>Fungi</taxon>
        <taxon>Fungi incertae sedis</taxon>
        <taxon>Mucoromycota</taxon>
        <taxon>Glomeromycotina</taxon>
        <taxon>Glomeromycetes</taxon>
        <taxon>Glomerales</taxon>
        <taxon>Glomeraceae</taxon>
        <taxon>Glomus</taxon>
    </lineage>
</organism>
<feature type="compositionally biased region" description="Basic and acidic residues" evidence="1">
    <location>
        <begin position="305"/>
        <end position="321"/>
    </location>
</feature>
<evidence type="ECO:0000313" key="3">
    <source>
        <dbReference type="EMBL" id="RIA88929.1"/>
    </source>
</evidence>
<evidence type="ECO:0000256" key="1">
    <source>
        <dbReference type="SAM" id="MobiDB-lite"/>
    </source>
</evidence>
<feature type="region of interest" description="Disordered" evidence="1">
    <location>
        <begin position="305"/>
        <end position="339"/>
    </location>
</feature>
<dbReference type="AlphaFoldDB" id="A0A397SVD6"/>
<evidence type="ECO:0000259" key="2">
    <source>
        <dbReference type="Pfam" id="PF03101"/>
    </source>
</evidence>
<dbReference type="EMBL" id="QKYT01000239">
    <property type="protein sequence ID" value="RIA88929.1"/>
    <property type="molecule type" value="Genomic_DNA"/>
</dbReference>
<feature type="domain" description="FAR1" evidence="2">
    <location>
        <begin position="102"/>
        <end position="186"/>
    </location>
</feature>